<keyword evidence="2" id="KW-1185">Reference proteome</keyword>
<dbReference type="KEGG" id="evi:Echvi_0128"/>
<name>L0FUR6_ECHVK</name>
<dbReference type="AlphaFoldDB" id="L0FUR6"/>
<sequence>MLRLLDLMEVSELKETKFFEYVGLMIDERSW</sequence>
<dbReference type="Proteomes" id="UP000010796">
    <property type="component" value="Chromosome"/>
</dbReference>
<gene>
    <name evidence="1" type="ordered locus">Echvi_0128</name>
</gene>
<proteinExistence type="predicted"/>
<organism evidence="1 2">
    <name type="scientific">Echinicola vietnamensis (strain DSM 17526 / LMG 23754 / KMM 6221)</name>
    <dbReference type="NCBI Taxonomy" id="926556"/>
    <lineage>
        <taxon>Bacteria</taxon>
        <taxon>Pseudomonadati</taxon>
        <taxon>Bacteroidota</taxon>
        <taxon>Cytophagia</taxon>
        <taxon>Cytophagales</taxon>
        <taxon>Cyclobacteriaceae</taxon>
        <taxon>Echinicola</taxon>
    </lineage>
</organism>
<reference evidence="2" key="1">
    <citation type="submission" date="2012-02" db="EMBL/GenBank/DDBJ databases">
        <title>The complete genome of Echinicola vietnamensis DSM 17526.</title>
        <authorList>
            <person name="Lucas S."/>
            <person name="Copeland A."/>
            <person name="Lapidus A."/>
            <person name="Glavina del Rio T."/>
            <person name="Dalin E."/>
            <person name="Tice H."/>
            <person name="Bruce D."/>
            <person name="Goodwin L."/>
            <person name="Pitluck S."/>
            <person name="Peters L."/>
            <person name="Ovchinnikova G."/>
            <person name="Teshima H."/>
            <person name="Kyrpides N."/>
            <person name="Mavromatis K."/>
            <person name="Ivanova N."/>
            <person name="Brettin T."/>
            <person name="Detter J.C."/>
            <person name="Han C."/>
            <person name="Larimer F."/>
            <person name="Land M."/>
            <person name="Hauser L."/>
            <person name="Markowitz V."/>
            <person name="Cheng J.-F."/>
            <person name="Hugenholtz P."/>
            <person name="Woyke T."/>
            <person name="Wu D."/>
            <person name="Brambilla E."/>
            <person name="Klenk H.-P."/>
            <person name="Eisen J.A."/>
        </authorList>
    </citation>
    <scope>NUCLEOTIDE SEQUENCE [LARGE SCALE GENOMIC DNA]</scope>
    <source>
        <strain evidence="2">DSM 17526 / LMG 23754 / KMM 6221</strain>
    </source>
</reference>
<accession>L0FUR6</accession>
<evidence type="ECO:0000313" key="2">
    <source>
        <dbReference type="Proteomes" id="UP000010796"/>
    </source>
</evidence>
<dbReference type="EMBL" id="CP003346">
    <property type="protein sequence ID" value="AGA76425.1"/>
    <property type="molecule type" value="Genomic_DNA"/>
</dbReference>
<protein>
    <submittedName>
        <fullName evidence="1">Uncharacterized protein</fullName>
    </submittedName>
</protein>
<dbReference type="HOGENOM" id="CLU_3396246_0_0_10"/>
<evidence type="ECO:0000313" key="1">
    <source>
        <dbReference type="EMBL" id="AGA76425.1"/>
    </source>
</evidence>
<dbReference type="STRING" id="926556.Echvi_0128"/>